<dbReference type="EMBL" id="JYDP01000107">
    <property type="protein sequence ID" value="KRZ07141.1"/>
    <property type="molecule type" value="Genomic_DNA"/>
</dbReference>
<evidence type="ECO:0000313" key="2">
    <source>
        <dbReference type="Proteomes" id="UP000055024"/>
    </source>
</evidence>
<name>A0A0V1HAT0_9BILA</name>
<keyword evidence="2" id="KW-1185">Reference proteome</keyword>
<gene>
    <name evidence="1" type="ORF">T11_1021</name>
</gene>
<evidence type="ECO:0000313" key="1">
    <source>
        <dbReference type="EMBL" id="KRZ07141.1"/>
    </source>
</evidence>
<accession>A0A0V1HAT0</accession>
<protein>
    <submittedName>
        <fullName evidence="1">Uncharacterized protein</fullName>
    </submittedName>
</protein>
<comment type="caution">
    <text evidence="1">The sequence shown here is derived from an EMBL/GenBank/DDBJ whole genome shotgun (WGS) entry which is preliminary data.</text>
</comment>
<proteinExistence type="predicted"/>
<dbReference type="Proteomes" id="UP000055024">
    <property type="component" value="Unassembled WGS sequence"/>
</dbReference>
<dbReference type="AlphaFoldDB" id="A0A0V1HAT0"/>
<reference evidence="1 2" key="1">
    <citation type="submission" date="2015-01" db="EMBL/GenBank/DDBJ databases">
        <title>Evolution of Trichinella species and genotypes.</title>
        <authorList>
            <person name="Korhonen P.K."/>
            <person name="Edoardo P."/>
            <person name="Giuseppe L.R."/>
            <person name="Gasser R.B."/>
        </authorList>
    </citation>
    <scope>NUCLEOTIDE SEQUENCE [LARGE SCALE GENOMIC DNA]</scope>
    <source>
        <strain evidence="1">ISS1029</strain>
    </source>
</reference>
<organism evidence="1 2">
    <name type="scientific">Trichinella zimbabwensis</name>
    <dbReference type="NCBI Taxonomy" id="268475"/>
    <lineage>
        <taxon>Eukaryota</taxon>
        <taxon>Metazoa</taxon>
        <taxon>Ecdysozoa</taxon>
        <taxon>Nematoda</taxon>
        <taxon>Enoplea</taxon>
        <taxon>Dorylaimia</taxon>
        <taxon>Trichinellida</taxon>
        <taxon>Trichinellidae</taxon>
        <taxon>Trichinella</taxon>
    </lineage>
</organism>
<sequence length="78" mass="8944">MYIMSRIKNCINTSSGSSVEGSYITMVSYALGFHWSIPRKDVFNNIRTSQKSTQQTMSSMSVIIKPNDNYLQLMDRLK</sequence>